<accession>A0ABV8GQ89</accession>
<comment type="caution">
    <text evidence="1">The sequence shown here is derived from an EMBL/GenBank/DDBJ whole genome shotgun (WGS) entry which is preliminary data.</text>
</comment>
<protein>
    <submittedName>
        <fullName evidence="1">DUF692 domain-containing protein</fullName>
    </submittedName>
</protein>
<organism evidence="1 2">
    <name type="scientific">Nonomuraea purpurea</name>
    <dbReference type="NCBI Taxonomy" id="1849276"/>
    <lineage>
        <taxon>Bacteria</taxon>
        <taxon>Bacillati</taxon>
        <taxon>Actinomycetota</taxon>
        <taxon>Actinomycetes</taxon>
        <taxon>Streptosporangiales</taxon>
        <taxon>Streptosporangiaceae</taxon>
        <taxon>Nonomuraea</taxon>
    </lineage>
</organism>
<proteinExistence type="predicted"/>
<name>A0ABV8GQ89_9ACTN</name>
<dbReference type="InterPro" id="IPR007801">
    <property type="entry name" value="MbnB/TglH/ChrH"/>
</dbReference>
<dbReference type="RefSeq" id="WP_379535800.1">
    <property type="nucleotide sequence ID" value="NZ_JBHSBI010000054.1"/>
</dbReference>
<evidence type="ECO:0000313" key="2">
    <source>
        <dbReference type="Proteomes" id="UP001595851"/>
    </source>
</evidence>
<dbReference type="Proteomes" id="UP001595851">
    <property type="component" value="Unassembled WGS sequence"/>
</dbReference>
<sequence length="287" mass="31344">MDTDLPELGSGLGYRAQLDEAIAAHADRIDWLEVISEHFMFAPPERREKLRSLAERFPIVPHGIELSVGSPGPLDADYVDALATLVAEVDAPWFSDHLCFTRTDEVALSTLVPLPRTLQVARAVARKARQVQRAVGAPLLLENITDYLGMAAPLTEAQFICEVLEHCECGLLLDLANLDINARNHAFDPVEFLENIPLERVVQVHLAGGIEDGPLAIDSHSTPVPPGVWALLRELRARAPVRASLLERDQDFPDDFGTLLADINRARAVLTGQSHALPGREALDGSA</sequence>
<dbReference type="NCBIfam" id="NF003818">
    <property type="entry name" value="PRK05409.1"/>
    <property type="match status" value="1"/>
</dbReference>
<keyword evidence="2" id="KW-1185">Reference proteome</keyword>
<dbReference type="Pfam" id="PF05114">
    <property type="entry name" value="MbnB_TglH_ChrH"/>
    <property type="match status" value="1"/>
</dbReference>
<dbReference type="Gene3D" id="3.20.20.150">
    <property type="entry name" value="Divalent-metal-dependent TIM barrel enzymes"/>
    <property type="match status" value="1"/>
</dbReference>
<dbReference type="PANTHER" id="PTHR42194">
    <property type="entry name" value="UPF0276 PROTEIN HI_1600"/>
    <property type="match status" value="1"/>
</dbReference>
<dbReference type="InterPro" id="IPR036237">
    <property type="entry name" value="Xyl_isomerase-like_sf"/>
</dbReference>
<gene>
    <name evidence="1" type="ORF">ACFOY2_52945</name>
</gene>
<dbReference type="EMBL" id="JBHSBI010000054">
    <property type="protein sequence ID" value="MFC4016003.1"/>
    <property type="molecule type" value="Genomic_DNA"/>
</dbReference>
<evidence type="ECO:0000313" key="1">
    <source>
        <dbReference type="EMBL" id="MFC4016003.1"/>
    </source>
</evidence>
<reference evidence="2" key="1">
    <citation type="journal article" date="2019" name="Int. J. Syst. Evol. Microbiol.">
        <title>The Global Catalogue of Microorganisms (GCM) 10K type strain sequencing project: providing services to taxonomists for standard genome sequencing and annotation.</title>
        <authorList>
            <consortium name="The Broad Institute Genomics Platform"/>
            <consortium name="The Broad Institute Genome Sequencing Center for Infectious Disease"/>
            <person name="Wu L."/>
            <person name="Ma J."/>
        </authorList>
    </citation>
    <scope>NUCLEOTIDE SEQUENCE [LARGE SCALE GENOMIC DNA]</scope>
    <source>
        <strain evidence="2">TBRC 1276</strain>
    </source>
</reference>
<dbReference type="PANTHER" id="PTHR42194:SF1">
    <property type="entry name" value="UPF0276 PROTEIN HI_1600"/>
    <property type="match status" value="1"/>
</dbReference>
<dbReference type="SUPFAM" id="SSF51658">
    <property type="entry name" value="Xylose isomerase-like"/>
    <property type="match status" value="1"/>
</dbReference>